<feature type="region of interest" description="Disordered" evidence="1">
    <location>
        <begin position="240"/>
        <end position="280"/>
    </location>
</feature>
<dbReference type="HOGENOM" id="CLU_994192_0_0_1"/>
<reference evidence="2 3" key="1">
    <citation type="submission" date="2014-04" db="EMBL/GenBank/DDBJ databases">
        <authorList>
            <consortium name="DOE Joint Genome Institute"/>
            <person name="Kuo A."/>
            <person name="Gay G."/>
            <person name="Dore J."/>
            <person name="Kohler A."/>
            <person name="Nagy L.G."/>
            <person name="Floudas D."/>
            <person name="Copeland A."/>
            <person name="Barry K.W."/>
            <person name="Cichocki N."/>
            <person name="Veneault-Fourrey C."/>
            <person name="LaButti K."/>
            <person name="Lindquist E.A."/>
            <person name="Lipzen A."/>
            <person name="Lundell T."/>
            <person name="Morin E."/>
            <person name="Murat C."/>
            <person name="Sun H."/>
            <person name="Tunlid A."/>
            <person name="Henrissat B."/>
            <person name="Grigoriev I.V."/>
            <person name="Hibbett D.S."/>
            <person name="Martin F."/>
            <person name="Nordberg H.P."/>
            <person name="Cantor M.N."/>
            <person name="Hua S.X."/>
        </authorList>
    </citation>
    <scope>NUCLEOTIDE SEQUENCE [LARGE SCALE GENOMIC DNA]</scope>
    <source>
        <strain evidence="3">h7</strain>
    </source>
</reference>
<feature type="compositionally biased region" description="Basic and acidic residues" evidence="1">
    <location>
        <begin position="271"/>
        <end position="280"/>
    </location>
</feature>
<feature type="compositionally biased region" description="Polar residues" evidence="1">
    <location>
        <begin position="118"/>
        <end position="132"/>
    </location>
</feature>
<sequence>MFPQHDINGPGPFSAPGLLYQPSPPREDFELVQPGPTKVTLPSFSELCRQCEEWHKWSKIHDLQSIIGACSSWDEPTQSYLPPSYYESFGSQYDRSRESSSVESSAQSVQRQDDYQVAQPTHDTTIQTSTGNDQYSLQQHSTTDFQNTLTFINLTAEEVSHKLSGYAGLFTRENFKQQLREHLSSKWAKELTPVEENTTSNVVKHFHNTDVIKPTDVGHQQDGWDPSLGFLETWDEKKRESELEPNYIHFKTPPPELDANTRNRPRPKLRPIKEGRKAEN</sequence>
<reference evidence="3" key="2">
    <citation type="submission" date="2015-01" db="EMBL/GenBank/DDBJ databases">
        <title>Evolutionary Origins and Diversification of the Mycorrhizal Mutualists.</title>
        <authorList>
            <consortium name="DOE Joint Genome Institute"/>
            <consortium name="Mycorrhizal Genomics Consortium"/>
            <person name="Kohler A."/>
            <person name="Kuo A."/>
            <person name="Nagy L.G."/>
            <person name="Floudas D."/>
            <person name="Copeland A."/>
            <person name="Barry K.W."/>
            <person name="Cichocki N."/>
            <person name="Veneault-Fourrey C."/>
            <person name="LaButti K."/>
            <person name="Lindquist E.A."/>
            <person name="Lipzen A."/>
            <person name="Lundell T."/>
            <person name="Morin E."/>
            <person name="Murat C."/>
            <person name="Riley R."/>
            <person name="Ohm R."/>
            <person name="Sun H."/>
            <person name="Tunlid A."/>
            <person name="Henrissat B."/>
            <person name="Grigoriev I.V."/>
            <person name="Hibbett D.S."/>
            <person name="Martin F."/>
        </authorList>
    </citation>
    <scope>NUCLEOTIDE SEQUENCE [LARGE SCALE GENOMIC DNA]</scope>
    <source>
        <strain evidence="3">h7</strain>
    </source>
</reference>
<name>A0A0C2XMG3_HEBCY</name>
<organism evidence="2 3">
    <name type="scientific">Hebeloma cylindrosporum</name>
    <dbReference type="NCBI Taxonomy" id="76867"/>
    <lineage>
        <taxon>Eukaryota</taxon>
        <taxon>Fungi</taxon>
        <taxon>Dikarya</taxon>
        <taxon>Basidiomycota</taxon>
        <taxon>Agaricomycotina</taxon>
        <taxon>Agaricomycetes</taxon>
        <taxon>Agaricomycetidae</taxon>
        <taxon>Agaricales</taxon>
        <taxon>Agaricineae</taxon>
        <taxon>Hymenogastraceae</taxon>
        <taxon>Hebeloma</taxon>
    </lineage>
</organism>
<evidence type="ECO:0000313" key="3">
    <source>
        <dbReference type="Proteomes" id="UP000053424"/>
    </source>
</evidence>
<feature type="region of interest" description="Disordered" evidence="1">
    <location>
        <begin position="1"/>
        <end position="27"/>
    </location>
</feature>
<accession>A0A0C2XMG3</accession>
<dbReference type="EMBL" id="KN831788">
    <property type="protein sequence ID" value="KIM38918.1"/>
    <property type="molecule type" value="Genomic_DNA"/>
</dbReference>
<protein>
    <submittedName>
        <fullName evidence="2">Uncharacterized protein</fullName>
    </submittedName>
</protein>
<dbReference type="Proteomes" id="UP000053424">
    <property type="component" value="Unassembled WGS sequence"/>
</dbReference>
<proteinExistence type="predicted"/>
<evidence type="ECO:0000313" key="2">
    <source>
        <dbReference type="EMBL" id="KIM38918.1"/>
    </source>
</evidence>
<keyword evidence="3" id="KW-1185">Reference proteome</keyword>
<gene>
    <name evidence="2" type="ORF">M413DRAFT_29840</name>
</gene>
<evidence type="ECO:0000256" key="1">
    <source>
        <dbReference type="SAM" id="MobiDB-lite"/>
    </source>
</evidence>
<feature type="compositionally biased region" description="Low complexity" evidence="1">
    <location>
        <begin position="101"/>
        <end position="110"/>
    </location>
</feature>
<dbReference type="AlphaFoldDB" id="A0A0C2XMG3"/>
<feature type="region of interest" description="Disordered" evidence="1">
    <location>
        <begin position="96"/>
        <end position="132"/>
    </location>
</feature>